<dbReference type="HAMAP" id="MF_00922">
    <property type="entry name" value="OM_assembly_BamD"/>
    <property type="match status" value="1"/>
</dbReference>
<evidence type="ECO:0000259" key="7">
    <source>
        <dbReference type="Pfam" id="PF13525"/>
    </source>
</evidence>
<dbReference type="EMBL" id="UHIA01000004">
    <property type="protein sequence ID" value="SUO96756.1"/>
    <property type="molecule type" value="Genomic_DNA"/>
</dbReference>
<evidence type="ECO:0000313" key="8">
    <source>
        <dbReference type="EMBL" id="SUO96756.1"/>
    </source>
</evidence>
<evidence type="ECO:0000256" key="6">
    <source>
        <dbReference type="HAMAP-Rule" id="MF_00922"/>
    </source>
</evidence>
<keyword evidence="2 6" id="KW-0472">Membrane</keyword>
<sequence length="275" mass="31683">MRVRHFLLLSTASAILFGCSSLKQDRTIGWSANQLYEAAKAEREGGSYTAAVDYYDKLLARFPYGSLAQQSILDIAYVHYKNSEPDKAIEKLNEFLHTYPQHPYADYALFLRGVVEYERNVSFFDRLMPTNLSQTDPEALKTAFNTFAEVADKYPQSEYAEDARARMVFIHNLLGEHTLEVANYYLRRGTYIAAINRYKQVLEEYEQSQSAPYALAAMSRAYREMGETALAQDAEAVLRLNFADKLQDKEIRHYLNGDIHKQPSFWQRINAKPKI</sequence>
<comment type="similarity">
    <text evidence="6">Belongs to the BamD family.</text>
</comment>
<reference evidence="8 9" key="1">
    <citation type="submission" date="2018-06" db="EMBL/GenBank/DDBJ databases">
        <authorList>
            <consortium name="Pathogen Informatics"/>
            <person name="Doyle S."/>
        </authorList>
    </citation>
    <scope>NUCLEOTIDE SEQUENCE [LARGE SCALE GENOMIC DNA]</scope>
    <source>
        <strain evidence="8 9">NCTC10717</strain>
    </source>
</reference>
<dbReference type="RefSeq" id="WP_115218404.1">
    <property type="nucleotide sequence ID" value="NZ_UHIA01000004.1"/>
</dbReference>
<organism evidence="8 9">
    <name type="scientific">Suttonella indologenes</name>
    <dbReference type="NCBI Taxonomy" id="13276"/>
    <lineage>
        <taxon>Bacteria</taxon>
        <taxon>Pseudomonadati</taxon>
        <taxon>Pseudomonadota</taxon>
        <taxon>Gammaproteobacteria</taxon>
        <taxon>Cardiobacteriales</taxon>
        <taxon>Cardiobacteriaceae</taxon>
        <taxon>Suttonella</taxon>
    </lineage>
</organism>
<accession>A0A380MXJ1</accession>
<dbReference type="Gene3D" id="1.25.40.10">
    <property type="entry name" value="Tetratricopeptide repeat domain"/>
    <property type="match status" value="1"/>
</dbReference>
<evidence type="ECO:0000256" key="3">
    <source>
        <dbReference type="ARBA" id="ARBA00023139"/>
    </source>
</evidence>
<dbReference type="CDD" id="cd15830">
    <property type="entry name" value="BamD"/>
    <property type="match status" value="1"/>
</dbReference>
<name>A0A380MXJ1_9GAMM</name>
<keyword evidence="4 6" id="KW-0998">Cell outer membrane</keyword>
<dbReference type="PROSITE" id="PS51257">
    <property type="entry name" value="PROKAR_LIPOPROTEIN"/>
    <property type="match status" value="1"/>
</dbReference>
<dbReference type="PANTHER" id="PTHR37423">
    <property type="entry name" value="SOLUBLE LYTIC MUREIN TRANSGLYCOSYLASE-RELATED"/>
    <property type="match status" value="1"/>
</dbReference>
<protein>
    <recommendedName>
        <fullName evidence="6">Outer membrane protein assembly factor BamD</fullName>
    </recommendedName>
</protein>
<dbReference type="Pfam" id="PF13525">
    <property type="entry name" value="YfiO"/>
    <property type="match status" value="1"/>
</dbReference>
<dbReference type="PANTHER" id="PTHR37423:SF1">
    <property type="entry name" value="OUTER MEMBRANE PROTEIN ASSEMBLY FACTOR BAMD"/>
    <property type="match status" value="1"/>
</dbReference>
<comment type="subcellular location">
    <subcellularLocation>
        <location evidence="6">Cell outer membrane</location>
        <topology evidence="6">Lipid-anchor</topology>
    </subcellularLocation>
</comment>
<feature type="domain" description="Outer membrane lipoprotein BamD-like" evidence="7">
    <location>
        <begin position="32"/>
        <end position="234"/>
    </location>
</feature>
<dbReference type="GO" id="GO:0043165">
    <property type="term" value="P:Gram-negative-bacterium-type cell outer membrane assembly"/>
    <property type="evidence" value="ECO:0007669"/>
    <property type="project" value="UniProtKB-UniRule"/>
</dbReference>
<dbReference type="InterPro" id="IPR011990">
    <property type="entry name" value="TPR-like_helical_dom_sf"/>
</dbReference>
<dbReference type="InterPro" id="IPR039565">
    <property type="entry name" value="BamD-like"/>
</dbReference>
<keyword evidence="3 6" id="KW-0564">Palmitate</keyword>
<proteinExistence type="inferred from homology"/>
<dbReference type="Proteomes" id="UP000254575">
    <property type="component" value="Unassembled WGS sequence"/>
</dbReference>
<dbReference type="SUPFAM" id="SSF48452">
    <property type="entry name" value="TPR-like"/>
    <property type="match status" value="1"/>
</dbReference>
<evidence type="ECO:0000256" key="2">
    <source>
        <dbReference type="ARBA" id="ARBA00023136"/>
    </source>
</evidence>
<comment type="subunit">
    <text evidence="6">Part of the Bam complex.</text>
</comment>
<evidence type="ECO:0000313" key="9">
    <source>
        <dbReference type="Proteomes" id="UP000254575"/>
    </source>
</evidence>
<dbReference type="AlphaFoldDB" id="A0A380MXJ1"/>
<dbReference type="OrthoDB" id="9779191at2"/>
<evidence type="ECO:0000256" key="1">
    <source>
        <dbReference type="ARBA" id="ARBA00022729"/>
    </source>
</evidence>
<dbReference type="NCBIfam" id="TIGR03302">
    <property type="entry name" value="OM_YfiO"/>
    <property type="match status" value="1"/>
</dbReference>
<keyword evidence="9" id="KW-1185">Reference proteome</keyword>
<dbReference type="GO" id="GO:0051205">
    <property type="term" value="P:protein insertion into membrane"/>
    <property type="evidence" value="ECO:0007669"/>
    <property type="project" value="UniProtKB-UniRule"/>
</dbReference>
<comment type="function">
    <text evidence="6">Part of the outer membrane protein assembly complex, which is involved in assembly and insertion of beta-barrel proteins into the outer membrane.</text>
</comment>
<dbReference type="GO" id="GO:1990063">
    <property type="term" value="C:Bam protein complex"/>
    <property type="evidence" value="ECO:0007669"/>
    <property type="project" value="TreeGrafter"/>
</dbReference>
<gene>
    <name evidence="8" type="primary">comL</name>
    <name evidence="6" type="synonym">bamD</name>
    <name evidence="8" type="ORF">NCTC10717_01159</name>
</gene>
<dbReference type="InterPro" id="IPR017689">
    <property type="entry name" value="BamD"/>
</dbReference>
<evidence type="ECO:0000256" key="5">
    <source>
        <dbReference type="ARBA" id="ARBA00023288"/>
    </source>
</evidence>
<evidence type="ECO:0000256" key="4">
    <source>
        <dbReference type="ARBA" id="ARBA00023237"/>
    </source>
</evidence>
<keyword evidence="5 6" id="KW-0449">Lipoprotein</keyword>
<keyword evidence="1 6" id="KW-0732">Signal</keyword>